<sequence>MVASILCSFCCSPTTQQMQL</sequence>
<keyword evidence="2" id="KW-1185">Reference proteome</keyword>
<dbReference type="AlphaFoldDB" id="A0A9Q0N1C5"/>
<gene>
    <name evidence="1" type="ORF">Bhyg_06415</name>
</gene>
<evidence type="ECO:0000313" key="2">
    <source>
        <dbReference type="Proteomes" id="UP001151699"/>
    </source>
</evidence>
<accession>A0A9Q0N1C5</accession>
<name>A0A9Q0N1C5_9DIPT</name>
<reference evidence="1" key="1">
    <citation type="submission" date="2022-07" db="EMBL/GenBank/DDBJ databases">
        <authorList>
            <person name="Trinca V."/>
            <person name="Uliana J.V.C."/>
            <person name="Torres T.T."/>
            <person name="Ward R.J."/>
            <person name="Monesi N."/>
        </authorList>
    </citation>
    <scope>NUCLEOTIDE SEQUENCE</scope>
    <source>
        <strain evidence="1">HSMRA1968</strain>
        <tissue evidence="1">Whole embryos</tissue>
    </source>
</reference>
<dbReference type="Proteomes" id="UP001151699">
    <property type="component" value="Chromosome B"/>
</dbReference>
<dbReference type="EMBL" id="WJQU01000002">
    <property type="protein sequence ID" value="KAJ6641476.1"/>
    <property type="molecule type" value="Genomic_DNA"/>
</dbReference>
<protein>
    <submittedName>
        <fullName evidence="1">Uncharacterized protein</fullName>
    </submittedName>
</protein>
<proteinExistence type="predicted"/>
<organism evidence="1 2">
    <name type="scientific">Pseudolycoriella hygida</name>
    <dbReference type="NCBI Taxonomy" id="35572"/>
    <lineage>
        <taxon>Eukaryota</taxon>
        <taxon>Metazoa</taxon>
        <taxon>Ecdysozoa</taxon>
        <taxon>Arthropoda</taxon>
        <taxon>Hexapoda</taxon>
        <taxon>Insecta</taxon>
        <taxon>Pterygota</taxon>
        <taxon>Neoptera</taxon>
        <taxon>Endopterygota</taxon>
        <taxon>Diptera</taxon>
        <taxon>Nematocera</taxon>
        <taxon>Sciaroidea</taxon>
        <taxon>Sciaridae</taxon>
        <taxon>Pseudolycoriella</taxon>
    </lineage>
</organism>
<evidence type="ECO:0000313" key="1">
    <source>
        <dbReference type="EMBL" id="KAJ6641476.1"/>
    </source>
</evidence>
<comment type="caution">
    <text evidence="1">The sequence shown here is derived from an EMBL/GenBank/DDBJ whole genome shotgun (WGS) entry which is preliminary data.</text>
</comment>